<dbReference type="InterPro" id="IPR054193">
    <property type="entry name" value="DUF6898"/>
</dbReference>
<organism evidence="2">
    <name type="scientific">mine drainage metagenome</name>
    <dbReference type="NCBI Taxonomy" id="410659"/>
    <lineage>
        <taxon>unclassified sequences</taxon>
        <taxon>metagenomes</taxon>
        <taxon>ecological metagenomes</taxon>
    </lineage>
</organism>
<gene>
    <name evidence="2" type="ORF">GALL_249290</name>
</gene>
<accession>A0A1J5RMC6</accession>
<sequence length="63" mass="6832">MKTPPPDAVLFEFRRVGNAVKVSAVDPVSNTEISIVGSPTMGETTLKMAAYRKLLWVLQKNGA</sequence>
<dbReference type="EMBL" id="MLJW01000214">
    <property type="protein sequence ID" value="OIQ93119.1"/>
    <property type="molecule type" value="Genomic_DNA"/>
</dbReference>
<protein>
    <recommendedName>
        <fullName evidence="1">DUF6898 domain-containing protein</fullName>
    </recommendedName>
</protein>
<reference evidence="2" key="1">
    <citation type="submission" date="2016-10" db="EMBL/GenBank/DDBJ databases">
        <title>Sequence of Gallionella enrichment culture.</title>
        <authorList>
            <person name="Poehlein A."/>
            <person name="Muehling M."/>
            <person name="Daniel R."/>
        </authorList>
    </citation>
    <scope>NUCLEOTIDE SEQUENCE</scope>
</reference>
<comment type="caution">
    <text evidence="2">The sequence shown here is derived from an EMBL/GenBank/DDBJ whole genome shotgun (WGS) entry which is preliminary data.</text>
</comment>
<proteinExistence type="predicted"/>
<evidence type="ECO:0000259" key="1">
    <source>
        <dbReference type="Pfam" id="PF21839"/>
    </source>
</evidence>
<evidence type="ECO:0000313" key="2">
    <source>
        <dbReference type="EMBL" id="OIQ93119.1"/>
    </source>
</evidence>
<dbReference type="AlphaFoldDB" id="A0A1J5RMC6"/>
<name>A0A1J5RMC6_9ZZZZ</name>
<feature type="domain" description="DUF6898" evidence="1">
    <location>
        <begin position="7"/>
        <end position="60"/>
    </location>
</feature>
<dbReference type="Pfam" id="PF21839">
    <property type="entry name" value="DUF6898"/>
    <property type="match status" value="1"/>
</dbReference>